<dbReference type="EC" id="5.4.99.25" evidence="5"/>
<evidence type="ECO:0000259" key="8">
    <source>
        <dbReference type="Pfam" id="PF16198"/>
    </source>
</evidence>
<keyword evidence="4 5" id="KW-0413">Isomerase</keyword>
<feature type="domain" description="Pseudouridine synthase II N-terminal" evidence="7">
    <location>
        <begin position="19"/>
        <end position="193"/>
    </location>
</feature>
<dbReference type="Gene3D" id="3.30.2350.10">
    <property type="entry name" value="Pseudouridine synthase"/>
    <property type="match status" value="1"/>
</dbReference>
<dbReference type="GO" id="GO:0031119">
    <property type="term" value="P:tRNA pseudouridine synthesis"/>
    <property type="evidence" value="ECO:0007669"/>
    <property type="project" value="UniProtKB-UniRule"/>
</dbReference>
<evidence type="ECO:0000259" key="7">
    <source>
        <dbReference type="Pfam" id="PF01509"/>
    </source>
</evidence>
<evidence type="ECO:0000256" key="4">
    <source>
        <dbReference type="ARBA" id="ARBA00023235"/>
    </source>
</evidence>
<sequence length="363" mass="37889">MLLDKPLGMSSNDALQRARWLLRAEKAGHTGTLDPLATGLLPLCFGAATKFSQLSLDADKRYLATLRLGQTTATGDAEGPVLRERVLPARGAALRALLEAACARFTGEIEQLPPMYSALKHGGRPLYEIARAGGEVERAPRRVTIHRLAVVPGAARPPAARHADVTPGSDTGAAIADDTLWTLDVTCSKGTYVRTLAEDLGEALGCGAHLAGLRRTASGPLTLDRALTLDALEALDEPAREARLLPVDVLLADRPLLRLGAEDAGRYLSGLRRRLPGHADEPLLRVYGPEPGAFLGSGRLRAGELVAQRLLSPDEVRALRDAAAAPADAGTPGATASPAPAAAGAAAPNPSHPALPVSEKARA</sequence>
<dbReference type="HAMAP" id="MF_01080">
    <property type="entry name" value="TruB_bact"/>
    <property type="match status" value="1"/>
</dbReference>
<comment type="function">
    <text evidence="5">Responsible for synthesis of pseudouridine from uracil-55 in the psi GC loop of transfer RNAs.</text>
</comment>
<dbReference type="InterPro" id="IPR032819">
    <property type="entry name" value="TruB_C"/>
</dbReference>
<dbReference type="SUPFAM" id="SSF55120">
    <property type="entry name" value="Pseudouridine synthase"/>
    <property type="match status" value="1"/>
</dbReference>
<evidence type="ECO:0000256" key="1">
    <source>
        <dbReference type="ARBA" id="ARBA00000385"/>
    </source>
</evidence>
<comment type="similarity">
    <text evidence="2 5">Belongs to the pseudouridine synthase TruB family. Type 1 subfamily.</text>
</comment>
<feature type="region of interest" description="Disordered" evidence="6">
    <location>
        <begin position="322"/>
        <end position="363"/>
    </location>
</feature>
<dbReference type="GO" id="GO:0003723">
    <property type="term" value="F:RNA binding"/>
    <property type="evidence" value="ECO:0007669"/>
    <property type="project" value="InterPro"/>
</dbReference>
<evidence type="ECO:0000256" key="3">
    <source>
        <dbReference type="ARBA" id="ARBA00022694"/>
    </source>
</evidence>
<evidence type="ECO:0000313" key="9">
    <source>
        <dbReference type="EMBL" id="GAP37047.1"/>
    </source>
</evidence>
<evidence type="ECO:0000256" key="5">
    <source>
        <dbReference type="HAMAP-Rule" id="MF_01080"/>
    </source>
</evidence>
<evidence type="ECO:0000256" key="2">
    <source>
        <dbReference type="ARBA" id="ARBA00005642"/>
    </source>
</evidence>
<dbReference type="CDD" id="cd02573">
    <property type="entry name" value="PseudoU_synth_EcTruB"/>
    <property type="match status" value="1"/>
</dbReference>
<proteinExistence type="inferred from homology"/>
<dbReference type="Pfam" id="PF01509">
    <property type="entry name" value="TruB_N"/>
    <property type="match status" value="1"/>
</dbReference>
<dbReference type="STRING" id="1547922.ISF6_2902"/>
<dbReference type="PANTHER" id="PTHR13767">
    <property type="entry name" value="TRNA-PSEUDOURIDINE SYNTHASE"/>
    <property type="match status" value="1"/>
</dbReference>
<keyword evidence="9" id="KW-0456">Lyase</keyword>
<dbReference type="PANTHER" id="PTHR13767:SF2">
    <property type="entry name" value="PSEUDOURIDYLATE SYNTHASE TRUB1"/>
    <property type="match status" value="1"/>
</dbReference>
<dbReference type="GO" id="GO:0160148">
    <property type="term" value="F:tRNA pseudouridine(55) synthase activity"/>
    <property type="evidence" value="ECO:0007669"/>
    <property type="project" value="UniProtKB-EC"/>
</dbReference>
<keyword evidence="3 5" id="KW-0819">tRNA processing</keyword>
<dbReference type="InterPro" id="IPR014780">
    <property type="entry name" value="tRNA_psdUridine_synth_TruB"/>
</dbReference>
<dbReference type="GO" id="GO:1990481">
    <property type="term" value="P:mRNA pseudouridine synthesis"/>
    <property type="evidence" value="ECO:0007669"/>
    <property type="project" value="TreeGrafter"/>
</dbReference>
<dbReference type="NCBIfam" id="TIGR00431">
    <property type="entry name" value="TruB"/>
    <property type="match status" value="1"/>
</dbReference>
<dbReference type="GO" id="GO:0016829">
    <property type="term" value="F:lyase activity"/>
    <property type="evidence" value="ECO:0007669"/>
    <property type="project" value="UniProtKB-KW"/>
</dbReference>
<dbReference type="EMBL" id="BBYR01000041">
    <property type="protein sequence ID" value="GAP37047.1"/>
    <property type="molecule type" value="Genomic_DNA"/>
</dbReference>
<dbReference type="Proteomes" id="UP000037660">
    <property type="component" value="Unassembled WGS sequence"/>
</dbReference>
<dbReference type="InterPro" id="IPR020103">
    <property type="entry name" value="PsdUridine_synth_cat_dom_sf"/>
</dbReference>
<dbReference type="InterPro" id="IPR002501">
    <property type="entry name" value="PsdUridine_synth_N"/>
</dbReference>
<reference evidence="9 10" key="2">
    <citation type="journal article" date="2016" name="Science">
        <title>A bacterium that degrades and assimilates poly(ethylene terephthalate).</title>
        <authorList>
            <person name="Yoshida S."/>
            <person name="Hiraga K."/>
            <person name="Takehana T."/>
            <person name="Taniguchi I."/>
            <person name="Yamaji H."/>
            <person name="Maeda Y."/>
            <person name="Toyohara K."/>
            <person name="Miyamoto K."/>
            <person name="Kimura Y."/>
            <person name="Oda K."/>
        </authorList>
    </citation>
    <scope>NUCLEOTIDE SEQUENCE [LARGE SCALE GENOMIC DNA]</scope>
    <source>
        <strain evidence="10">NBRC 110686 / TISTR 2288 / 201-F6</strain>
    </source>
</reference>
<feature type="compositionally biased region" description="Low complexity" evidence="6">
    <location>
        <begin position="322"/>
        <end position="354"/>
    </location>
</feature>
<evidence type="ECO:0000256" key="6">
    <source>
        <dbReference type="SAM" id="MobiDB-lite"/>
    </source>
</evidence>
<comment type="caution">
    <text evidence="9">The sequence shown here is derived from an EMBL/GenBank/DDBJ whole genome shotgun (WGS) entry which is preliminary data.</text>
</comment>
<evidence type="ECO:0000313" key="10">
    <source>
        <dbReference type="Proteomes" id="UP000037660"/>
    </source>
</evidence>
<gene>
    <name evidence="5" type="primary">truB</name>
    <name evidence="9" type="ORF">ISF6_2902</name>
</gene>
<dbReference type="AlphaFoldDB" id="A0A0K8P2Z5"/>
<dbReference type="Pfam" id="PF16198">
    <property type="entry name" value="TruB_C_2"/>
    <property type="match status" value="1"/>
</dbReference>
<feature type="active site" description="Nucleophile" evidence="5">
    <location>
        <position position="34"/>
    </location>
</feature>
<comment type="catalytic activity">
    <reaction evidence="1 5">
        <text>uridine(55) in tRNA = pseudouridine(55) in tRNA</text>
        <dbReference type="Rhea" id="RHEA:42532"/>
        <dbReference type="Rhea" id="RHEA-COMP:10101"/>
        <dbReference type="Rhea" id="RHEA-COMP:10102"/>
        <dbReference type="ChEBI" id="CHEBI:65314"/>
        <dbReference type="ChEBI" id="CHEBI:65315"/>
        <dbReference type="EC" id="5.4.99.25"/>
    </reaction>
</comment>
<name>A0A0K8P2Z5_PISS1</name>
<keyword evidence="10" id="KW-1185">Reference proteome</keyword>
<reference evidence="10" key="1">
    <citation type="submission" date="2015-07" db="EMBL/GenBank/DDBJ databases">
        <title>Discovery of a poly(ethylene terephthalate assimilation.</title>
        <authorList>
            <person name="Yoshida S."/>
            <person name="Hiraga K."/>
            <person name="Takehana T."/>
            <person name="Taniguchi I."/>
            <person name="Yamaji H."/>
            <person name="Maeda Y."/>
            <person name="Toyohara K."/>
            <person name="Miyamoto K."/>
            <person name="Kimura Y."/>
            <person name="Oda K."/>
        </authorList>
    </citation>
    <scope>NUCLEOTIDE SEQUENCE [LARGE SCALE GENOMIC DNA]</scope>
    <source>
        <strain evidence="10">NBRC 110686 / TISTR 2288 / 201-F6</strain>
    </source>
</reference>
<organism evidence="9 10">
    <name type="scientific">Piscinibacter sakaiensis</name>
    <name type="common">Ideonella sakaiensis</name>
    <dbReference type="NCBI Taxonomy" id="1547922"/>
    <lineage>
        <taxon>Bacteria</taxon>
        <taxon>Pseudomonadati</taxon>
        <taxon>Pseudomonadota</taxon>
        <taxon>Betaproteobacteria</taxon>
        <taxon>Burkholderiales</taxon>
        <taxon>Sphaerotilaceae</taxon>
        <taxon>Piscinibacter</taxon>
    </lineage>
</organism>
<protein>
    <recommendedName>
        <fullName evidence="5">tRNA pseudouridine synthase B</fullName>
        <ecNumber evidence="5">5.4.99.25</ecNumber>
    </recommendedName>
    <alternativeName>
        <fullName evidence="5">tRNA pseudouridine(55) synthase</fullName>
        <shortName evidence="5">Psi55 synthase</shortName>
    </alternativeName>
    <alternativeName>
        <fullName evidence="5">tRNA pseudouridylate synthase</fullName>
    </alternativeName>
    <alternativeName>
        <fullName evidence="5">tRNA-uridine isomerase</fullName>
    </alternativeName>
</protein>
<accession>A0A0K8P2Z5</accession>
<feature type="domain" description="tRNA pseudouridylate synthase B C-terminal" evidence="8">
    <location>
        <begin position="194"/>
        <end position="251"/>
    </location>
</feature>